<reference evidence="3" key="1">
    <citation type="journal article" date="2023" name="Nat. Commun.">
        <title>Diploid and tetraploid genomes of Acorus and the evolution of monocots.</title>
        <authorList>
            <person name="Ma L."/>
            <person name="Liu K.W."/>
            <person name="Li Z."/>
            <person name="Hsiao Y.Y."/>
            <person name="Qi Y."/>
            <person name="Fu T."/>
            <person name="Tang G.D."/>
            <person name="Zhang D."/>
            <person name="Sun W.H."/>
            <person name="Liu D.K."/>
            <person name="Li Y."/>
            <person name="Chen G.Z."/>
            <person name="Liu X.D."/>
            <person name="Liao X.Y."/>
            <person name="Jiang Y.T."/>
            <person name="Yu X."/>
            <person name="Hao Y."/>
            <person name="Huang J."/>
            <person name="Zhao X.W."/>
            <person name="Ke S."/>
            <person name="Chen Y.Y."/>
            <person name="Wu W.L."/>
            <person name="Hsu J.L."/>
            <person name="Lin Y.F."/>
            <person name="Huang M.D."/>
            <person name="Li C.Y."/>
            <person name="Huang L."/>
            <person name="Wang Z.W."/>
            <person name="Zhao X."/>
            <person name="Zhong W.Y."/>
            <person name="Peng D.H."/>
            <person name="Ahmad S."/>
            <person name="Lan S."/>
            <person name="Zhang J.S."/>
            <person name="Tsai W.C."/>
            <person name="Van de Peer Y."/>
            <person name="Liu Z.J."/>
        </authorList>
    </citation>
    <scope>NUCLEOTIDE SEQUENCE</scope>
    <source>
        <strain evidence="3">CP</strain>
    </source>
</reference>
<evidence type="ECO:0000256" key="1">
    <source>
        <dbReference type="SAM" id="MobiDB-lite"/>
    </source>
</evidence>
<dbReference type="AlphaFoldDB" id="A0AAV9CH89"/>
<proteinExistence type="predicted"/>
<dbReference type="PANTHER" id="PTHR31672:SF13">
    <property type="entry name" value="F-BOX PROTEIN CPR30-LIKE"/>
    <property type="match status" value="1"/>
</dbReference>
<evidence type="ECO:0000313" key="4">
    <source>
        <dbReference type="Proteomes" id="UP001180020"/>
    </source>
</evidence>
<feature type="domain" description="F-box associated beta-propeller type 3" evidence="2">
    <location>
        <begin position="51"/>
        <end position="282"/>
    </location>
</feature>
<dbReference type="InterPro" id="IPR017451">
    <property type="entry name" value="F-box-assoc_interact_dom"/>
</dbReference>
<name>A0AAV9CH89_ACOCL</name>
<dbReference type="NCBIfam" id="TIGR01640">
    <property type="entry name" value="F_box_assoc_1"/>
    <property type="match status" value="1"/>
</dbReference>
<evidence type="ECO:0000259" key="2">
    <source>
        <dbReference type="Pfam" id="PF08268"/>
    </source>
</evidence>
<dbReference type="SUPFAM" id="SSF101898">
    <property type="entry name" value="NHL repeat"/>
    <property type="match status" value="1"/>
</dbReference>
<evidence type="ECO:0000313" key="3">
    <source>
        <dbReference type="EMBL" id="KAK1288182.1"/>
    </source>
</evidence>
<dbReference type="EMBL" id="JAUJYO010000019">
    <property type="protein sequence ID" value="KAK1288182.1"/>
    <property type="molecule type" value="Genomic_DNA"/>
</dbReference>
<gene>
    <name evidence="3" type="ORF">QJS10_CPB19g01043</name>
</gene>
<dbReference type="Proteomes" id="UP001180020">
    <property type="component" value="Unassembled WGS sequence"/>
</dbReference>
<keyword evidence="4" id="KW-1185">Reference proteome</keyword>
<protein>
    <submittedName>
        <fullName evidence="3">F-box protein</fullName>
    </submittedName>
</protein>
<dbReference type="InterPro" id="IPR013187">
    <property type="entry name" value="F-box-assoc_dom_typ3"/>
</dbReference>
<dbReference type="InterPro" id="IPR050796">
    <property type="entry name" value="SCF_F-box_component"/>
</dbReference>
<accession>A0AAV9CH89</accession>
<organism evidence="3 4">
    <name type="scientific">Acorus calamus</name>
    <name type="common">Sweet flag</name>
    <dbReference type="NCBI Taxonomy" id="4465"/>
    <lineage>
        <taxon>Eukaryota</taxon>
        <taxon>Viridiplantae</taxon>
        <taxon>Streptophyta</taxon>
        <taxon>Embryophyta</taxon>
        <taxon>Tracheophyta</taxon>
        <taxon>Spermatophyta</taxon>
        <taxon>Magnoliopsida</taxon>
        <taxon>Liliopsida</taxon>
        <taxon>Acoraceae</taxon>
        <taxon>Acorus</taxon>
    </lineage>
</organism>
<reference evidence="3" key="2">
    <citation type="submission" date="2023-06" db="EMBL/GenBank/DDBJ databases">
        <authorList>
            <person name="Ma L."/>
            <person name="Liu K.-W."/>
            <person name="Li Z."/>
            <person name="Hsiao Y.-Y."/>
            <person name="Qi Y."/>
            <person name="Fu T."/>
            <person name="Tang G."/>
            <person name="Zhang D."/>
            <person name="Sun W.-H."/>
            <person name="Liu D.-K."/>
            <person name="Li Y."/>
            <person name="Chen G.-Z."/>
            <person name="Liu X.-D."/>
            <person name="Liao X.-Y."/>
            <person name="Jiang Y.-T."/>
            <person name="Yu X."/>
            <person name="Hao Y."/>
            <person name="Huang J."/>
            <person name="Zhao X.-W."/>
            <person name="Ke S."/>
            <person name="Chen Y.-Y."/>
            <person name="Wu W.-L."/>
            <person name="Hsu J.-L."/>
            <person name="Lin Y.-F."/>
            <person name="Huang M.-D."/>
            <person name="Li C.-Y."/>
            <person name="Huang L."/>
            <person name="Wang Z.-W."/>
            <person name="Zhao X."/>
            <person name="Zhong W.-Y."/>
            <person name="Peng D.-H."/>
            <person name="Ahmad S."/>
            <person name="Lan S."/>
            <person name="Zhang J.-S."/>
            <person name="Tsai W.-C."/>
            <person name="Van De Peer Y."/>
            <person name="Liu Z.-J."/>
        </authorList>
    </citation>
    <scope>NUCLEOTIDE SEQUENCE</scope>
    <source>
        <strain evidence="3">CP</strain>
        <tissue evidence="3">Leaves</tissue>
    </source>
</reference>
<feature type="region of interest" description="Disordered" evidence="1">
    <location>
        <begin position="1"/>
        <end position="39"/>
    </location>
</feature>
<dbReference type="Pfam" id="PF08268">
    <property type="entry name" value="FBA_3"/>
    <property type="match status" value="1"/>
</dbReference>
<sequence>MDHQSPHVPVEEEGEEEEEGGVRQPFVIRGEDDDEERMKKKKRRLERQWLLFCHTNSSLSLLYLEDPFHEKMDIKELKVDTSHFTVEFLCPIGTCNGLLCLGDKYRDRNPVYILDPINNRFLTIRYSPDPLDSEADKLGFMSGFGYDQVSGVYKVLRLFGGDWCPLEDTTVCTICTVHPEHGAMGWRFLDPLKDALVVHEQSGVFFTGKLYFLLIEQDLFAEVLCFDVAKEEFSRIPGPAQLERVDVNLMHMGLFEGKLVLVFCNSPEGLIRIWSIDDDSSWTVLFDVPFDRTYAGEFYHIEPLKHMSDGRLLMFNYYRGEILSYNYRVKEPKYDLFLRGLNYCNAFSFTPNIKFNVTARGEGMVGFSEVQDEGGKIFSSLLTLHINYCMLY</sequence>
<comment type="caution">
    <text evidence="3">The sequence shown here is derived from an EMBL/GenBank/DDBJ whole genome shotgun (WGS) entry which is preliminary data.</text>
</comment>
<dbReference type="PANTHER" id="PTHR31672">
    <property type="entry name" value="BNACNNG10540D PROTEIN"/>
    <property type="match status" value="1"/>
</dbReference>